<reference evidence="2" key="3">
    <citation type="submission" date="2015-04" db="UniProtKB">
        <authorList>
            <consortium name="EnsemblPlants"/>
        </authorList>
    </citation>
    <scope>IDENTIFICATION</scope>
</reference>
<dbReference type="Proteomes" id="UP000032180">
    <property type="component" value="Chromosome 2"/>
</dbReference>
<name>A0A0D9VG64_9ORYZ</name>
<evidence type="ECO:0000313" key="3">
    <source>
        <dbReference type="Proteomes" id="UP000032180"/>
    </source>
</evidence>
<reference evidence="3" key="2">
    <citation type="submission" date="2013-12" db="EMBL/GenBank/DDBJ databases">
        <authorList>
            <person name="Yu Y."/>
            <person name="Lee S."/>
            <person name="de Baynast K."/>
            <person name="Wissotski M."/>
            <person name="Liu L."/>
            <person name="Talag J."/>
            <person name="Goicoechea J."/>
            <person name="Angelova A."/>
            <person name="Jetty R."/>
            <person name="Kudrna D."/>
            <person name="Golser W."/>
            <person name="Rivera L."/>
            <person name="Zhang J."/>
            <person name="Wing R."/>
        </authorList>
    </citation>
    <scope>NUCLEOTIDE SEQUENCE</scope>
</reference>
<feature type="region of interest" description="Disordered" evidence="1">
    <location>
        <begin position="52"/>
        <end position="81"/>
    </location>
</feature>
<evidence type="ECO:0000313" key="2">
    <source>
        <dbReference type="EnsemblPlants" id="LPERR02G13910.6"/>
    </source>
</evidence>
<dbReference type="Gramene" id="LPERR02G13910.6">
    <property type="protein sequence ID" value="LPERR02G13910.6"/>
    <property type="gene ID" value="LPERR02G13910"/>
</dbReference>
<protein>
    <submittedName>
        <fullName evidence="2">Uncharacterized protein</fullName>
    </submittedName>
</protein>
<reference evidence="2 3" key="1">
    <citation type="submission" date="2012-08" db="EMBL/GenBank/DDBJ databases">
        <title>Oryza genome evolution.</title>
        <authorList>
            <person name="Wing R.A."/>
        </authorList>
    </citation>
    <scope>NUCLEOTIDE SEQUENCE</scope>
</reference>
<proteinExistence type="predicted"/>
<dbReference type="EnsemblPlants" id="LPERR02G13910.6">
    <property type="protein sequence ID" value="LPERR02G13910.6"/>
    <property type="gene ID" value="LPERR02G13910"/>
</dbReference>
<dbReference type="AlphaFoldDB" id="A0A0D9VG64"/>
<evidence type="ECO:0000256" key="1">
    <source>
        <dbReference type="SAM" id="MobiDB-lite"/>
    </source>
</evidence>
<keyword evidence="3" id="KW-1185">Reference proteome</keyword>
<dbReference type="HOGENOM" id="CLU_2577310_0_0_1"/>
<organism evidence="2 3">
    <name type="scientific">Leersia perrieri</name>
    <dbReference type="NCBI Taxonomy" id="77586"/>
    <lineage>
        <taxon>Eukaryota</taxon>
        <taxon>Viridiplantae</taxon>
        <taxon>Streptophyta</taxon>
        <taxon>Embryophyta</taxon>
        <taxon>Tracheophyta</taxon>
        <taxon>Spermatophyta</taxon>
        <taxon>Magnoliopsida</taxon>
        <taxon>Liliopsida</taxon>
        <taxon>Poales</taxon>
        <taxon>Poaceae</taxon>
        <taxon>BOP clade</taxon>
        <taxon>Oryzoideae</taxon>
        <taxon>Oryzeae</taxon>
        <taxon>Oryzinae</taxon>
        <taxon>Leersia</taxon>
    </lineage>
</organism>
<accession>A0A0D9VG64</accession>
<sequence length="81" mass="9169">MAGGVVQLWKGEVKLLRDVKWTYGTGISPHMSRNPRKAHRAGQIHAWLLPAGPKTTSFSLNPRRRSERRAGSAPWQQPNQR</sequence>